<dbReference type="AlphaFoldDB" id="A0A1B0BES6"/>
<accession>A0A1B0BES6</accession>
<evidence type="ECO:0000313" key="3">
    <source>
        <dbReference type="Proteomes" id="UP000092460"/>
    </source>
</evidence>
<evidence type="ECO:0000313" key="2">
    <source>
        <dbReference type="EnsemblMetazoa" id="GPPI027674-PA"/>
    </source>
</evidence>
<reference evidence="2" key="2">
    <citation type="submission" date="2020-05" db="UniProtKB">
        <authorList>
            <consortium name="EnsemblMetazoa"/>
        </authorList>
    </citation>
    <scope>IDENTIFICATION</scope>
    <source>
        <strain evidence="2">IAEA</strain>
    </source>
</reference>
<keyword evidence="1" id="KW-0472">Membrane</keyword>
<dbReference type="EnsemblMetazoa" id="GPPI027674-RA">
    <property type="protein sequence ID" value="GPPI027674-PA"/>
    <property type="gene ID" value="GPPI027674"/>
</dbReference>
<sequence>MSHSLNHPRNDFFRQRQNPFAIKVLYLLLQGAVFTTLKLHALYRARLGAKSRDTNASTLTKYQLSII</sequence>
<organism evidence="2 3">
    <name type="scientific">Glossina palpalis gambiensis</name>
    <dbReference type="NCBI Taxonomy" id="67801"/>
    <lineage>
        <taxon>Eukaryota</taxon>
        <taxon>Metazoa</taxon>
        <taxon>Ecdysozoa</taxon>
        <taxon>Arthropoda</taxon>
        <taxon>Hexapoda</taxon>
        <taxon>Insecta</taxon>
        <taxon>Pterygota</taxon>
        <taxon>Neoptera</taxon>
        <taxon>Endopterygota</taxon>
        <taxon>Diptera</taxon>
        <taxon>Brachycera</taxon>
        <taxon>Muscomorpha</taxon>
        <taxon>Hippoboscoidea</taxon>
        <taxon>Glossinidae</taxon>
        <taxon>Glossina</taxon>
    </lineage>
</organism>
<name>A0A1B0BES6_9MUSC</name>
<reference evidence="3" key="1">
    <citation type="submission" date="2015-01" db="EMBL/GenBank/DDBJ databases">
        <authorList>
            <person name="Aksoy S."/>
            <person name="Warren W."/>
            <person name="Wilson R.K."/>
        </authorList>
    </citation>
    <scope>NUCLEOTIDE SEQUENCE [LARGE SCALE GENOMIC DNA]</scope>
    <source>
        <strain evidence="3">IAEA</strain>
    </source>
</reference>
<proteinExistence type="predicted"/>
<keyword evidence="3" id="KW-1185">Reference proteome</keyword>
<evidence type="ECO:0000256" key="1">
    <source>
        <dbReference type="SAM" id="Phobius"/>
    </source>
</evidence>
<dbReference type="VEuPathDB" id="VectorBase:GPPI027674"/>
<keyword evidence="1" id="KW-0812">Transmembrane</keyword>
<protein>
    <submittedName>
        <fullName evidence="2">Uncharacterized protein</fullName>
    </submittedName>
</protein>
<keyword evidence="1" id="KW-1133">Transmembrane helix</keyword>
<feature type="transmembrane region" description="Helical" evidence="1">
    <location>
        <begin position="20"/>
        <end position="43"/>
    </location>
</feature>
<dbReference type="Proteomes" id="UP000092460">
    <property type="component" value="Unassembled WGS sequence"/>
</dbReference>
<dbReference type="EMBL" id="JXJN01012994">
    <property type="status" value="NOT_ANNOTATED_CDS"/>
    <property type="molecule type" value="Genomic_DNA"/>
</dbReference>